<evidence type="ECO:0000256" key="2">
    <source>
        <dbReference type="ARBA" id="ARBA00022723"/>
    </source>
</evidence>
<evidence type="ECO:0000313" key="5">
    <source>
        <dbReference type="Proteomes" id="UP000199427"/>
    </source>
</evidence>
<dbReference type="AlphaFoldDB" id="A0A1H9LSL5"/>
<dbReference type="GO" id="GO:0018773">
    <property type="term" value="F:acetylpyruvate hydrolase activity"/>
    <property type="evidence" value="ECO:0007669"/>
    <property type="project" value="TreeGrafter"/>
</dbReference>
<dbReference type="SUPFAM" id="SSF56529">
    <property type="entry name" value="FAH"/>
    <property type="match status" value="1"/>
</dbReference>
<dbReference type="Pfam" id="PF01557">
    <property type="entry name" value="FAA_hydrolase"/>
    <property type="match status" value="1"/>
</dbReference>
<dbReference type="EMBL" id="FOES01000051">
    <property type="protein sequence ID" value="SER14502.1"/>
    <property type="molecule type" value="Genomic_DNA"/>
</dbReference>
<proteinExistence type="inferred from homology"/>
<organism evidence="4 5">
    <name type="scientific">Piscibacillus halophilus</name>
    <dbReference type="NCBI Taxonomy" id="571933"/>
    <lineage>
        <taxon>Bacteria</taxon>
        <taxon>Bacillati</taxon>
        <taxon>Bacillota</taxon>
        <taxon>Bacilli</taxon>
        <taxon>Bacillales</taxon>
        <taxon>Bacillaceae</taxon>
        <taxon>Piscibacillus</taxon>
    </lineage>
</organism>
<feature type="domain" description="Fumarylacetoacetase-like C-terminal" evidence="3">
    <location>
        <begin position="72"/>
        <end position="280"/>
    </location>
</feature>
<dbReference type="RefSeq" id="WP_256205323.1">
    <property type="nucleotide sequence ID" value="NZ_FOES01000051.1"/>
</dbReference>
<dbReference type="GO" id="GO:0019752">
    <property type="term" value="P:carboxylic acid metabolic process"/>
    <property type="evidence" value="ECO:0007669"/>
    <property type="project" value="UniProtKB-ARBA"/>
</dbReference>
<dbReference type="PANTHER" id="PTHR11820:SF7">
    <property type="entry name" value="ACYLPYRUVASE FAHD1, MITOCHONDRIAL"/>
    <property type="match status" value="1"/>
</dbReference>
<name>A0A1H9LSL5_9BACI</name>
<dbReference type="FunFam" id="3.90.850.10:FF:000002">
    <property type="entry name" value="2-hydroxyhepta-2,4-diene-1,7-dioate isomerase"/>
    <property type="match status" value="1"/>
</dbReference>
<evidence type="ECO:0000256" key="1">
    <source>
        <dbReference type="ARBA" id="ARBA00010211"/>
    </source>
</evidence>
<dbReference type="Proteomes" id="UP000199427">
    <property type="component" value="Unassembled WGS sequence"/>
</dbReference>
<gene>
    <name evidence="4" type="ORF">SAMN05216362_1519</name>
</gene>
<dbReference type="GO" id="GO:0046872">
    <property type="term" value="F:metal ion binding"/>
    <property type="evidence" value="ECO:0007669"/>
    <property type="project" value="UniProtKB-KW"/>
</dbReference>
<evidence type="ECO:0000313" key="4">
    <source>
        <dbReference type="EMBL" id="SER14502.1"/>
    </source>
</evidence>
<comment type="similarity">
    <text evidence="1">Belongs to the FAH family.</text>
</comment>
<sequence length="282" mass="31318">MKLLSFQLEGTTHWGILKDDGIYYSDHLMTYFPNLLSVIQNFHHLNLEQDLNKFVTLDEVNILPPYQPNKNIMCIGKNYREHALEMTSNDPTSIPKAPVVFTKSPTCVIGQDQTILAHTNVTNQLDYEGELAVVIGKKGINISKEEALDFVFGYTILNDITARDLQKKHQQFFKGKSLDTFAPFGPVIISADEIPDVQNLHIQTKVNDEVRQDGNTNDMIFSVADLIEVLSEGMTLEPGDVIATGTPSGVGKGFSPPRFLNPGDQVSITIEGIGTLQNIVKE</sequence>
<evidence type="ECO:0000259" key="3">
    <source>
        <dbReference type="Pfam" id="PF01557"/>
    </source>
</evidence>
<dbReference type="InterPro" id="IPR036663">
    <property type="entry name" value="Fumarylacetoacetase_C_sf"/>
</dbReference>
<protein>
    <submittedName>
        <fullName evidence="4">2-keto-4-pentenoate hydratase/2-oxohepta-3-ene-1,7-dioic acid hydratase (Catechol pathway)</fullName>
    </submittedName>
</protein>
<dbReference type="InterPro" id="IPR011234">
    <property type="entry name" value="Fumarylacetoacetase-like_C"/>
</dbReference>
<reference evidence="4 5" key="1">
    <citation type="submission" date="2016-10" db="EMBL/GenBank/DDBJ databases">
        <authorList>
            <person name="de Groot N.N."/>
        </authorList>
    </citation>
    <scope>NUCLEOTIDE SEQUENCE [LARGE SCALE GENOMIC DNA]</scope>
    <source>
        <strain evidence="4 5">DSM 21633</strain>
    </source>
</reference>
<dbReference type="Gene3D" id="3.90.850.10">
    <property type="entry name" value="Fumarylacetoacetase-like, C-terminal domain"/>
    <property type="match status" value="1"/>
</dbReference>
<dbReference type="STRING" id="571933.SAMN05216362_1519"/>
<keyword evidence="5" id="KW-1185">Reference proteome</keyword>
<accession>A0A1H9LSL5</accession>
<dbReference type="PANTHER" id="PTHR11820">
    <property type="entry name" value="ACYLPYRUVASE"/>
    <property type="match status" value="1"/>
</dbReference>
<keyword evidence="2" id="KW-0479">Metal-binding</keyword>
<dbReference type="GO" id="GO:0016853">
    <property type="term" value="F:isomerase activity"/>
    <property type="evidence" value="ECO:0007669"/>
    <property type="project" value="UniProtKB-ARBA"/>
</dbReference>